<reference evidence="7" key="1">
    <citation type="journal article" date="2023" name="bioRxiv">
        <title>Scaffold-level genome assemblies of two parasitoid biocontrol wasps reveal the parthenogenesis mechanism and an associated novel virus.</title>
        <authorList>
            <person name="Inwood S."/>
            <person name="Skelly J."/>
            <person name="Guhlin J."/>
            <person name="Harrop T."/>
            <person name="Goldson S."/>
            <person name="Dearden P."/>
        </authorList>
    </citation>
    <scope>NUCLEOTIDE SEQUENCE</scope>
    <source>
        <strain evidence="7">Irish</strain>
        <tissue evidence="7">Whole body</tissue>
    </source>
</reference>
<keyword evidence="4 6" id="KW-1133">Transmembrane helix</keyword>
<name>A0AA39KM20_9HYME</name>
<feature type="transmembrane region" description="Helical" evidence="6">
    <location>
        <begin position="192"/>
        <end position="218"/>
    </location>
</feature>
<evidence type="ECO:0000256" key="6">
    <source>
        <dbReference type="SAM" id="Phobius"/>
    </source>
</evidence>
<dbReference type="GO" id="GO:0016020">
    <property type="term" value="C:membrane"/>
    <property type="evidence" value="ECO:0007669"/>
    <property type="project" value="UniProtKB-SubCell"/>
</dbReference>
<dbReference type="Proteomes" id="UP001168990">
    <property type="component" value="Unassembled WGS sequence"/>
</dbReference>
<keyword evidence="3 6" id="KW-0812">Transmembrane</keyword>
<evidence type="ECO:0000256" key="2">
    <source>
        <dbReference type="ARBA" id="ARBA00009824"/>
    </source>
</evidence>
<gene>
    <name evidence="7" type="ORF">PV328_004923</name>
</gene>
<evidence type="ECO:0000256" key="1">
    <source>
        <dbReference type="ARBA" id="ARBA00004141"/>
    </source>
</evidence>
<evidence type="ECO:0000313" key="8">
    <source>
        <dbReference type="Proteomes" id="UP001168990"/>
    </source>
</evidence>
<dbReference type="PANTHER" id="PTHR17920:SF3">
    <property type="entry name" value="TRANSMEMBRANE AND COILED-COIL DOMAIN-CONTAINING PROTEIN 4"/>
    <property type="match status" value="1"/>
</dbReference>
<comment type="caution">
    <text evidence="7">The sequence shown here is derived from an EMBL/GenBank/DDBJ whole genome shotgun (WGS) entry which is preliminary data.</text>
</comment>
<dbReference type="AlphaFoldDB" id="A0AA39KM20"/>
<sequence>MFTVKLIMEKSINLINTAHKLTHNHQHEKTAKNFHISDGGVYCYLSICAICLGELFPGKWNADFNRKYIKQLCRHLGAKESVETVMLVLVEDSSGQTPQPYVSLLLEEPSLIGKAIVVIQDAVLLAVKSGEYDARQRVLARELAKLLNVPFDLIELYEHSIVKLLSSDVNVPTEAEKNTTKHREKMRKMKRYASVGLATIAGGTLIGLTGGLAAPFIGIGVGTILGGASAAALTSTAGVAIIGSMFGAAGAGLTGYKMHKRVGQLEEFGFIPLTQFSESDQQLHIAIAITGWLKNDDSDNIIKPWQCLALSREQYALRYETKYLIELGQAMEYILGMAVSVATQEALKYTILSGIISAIAWPAALLSISSIIDNPWSVCCRRSSEVGKHLAHVLLSRQHGKRPVTLIGYSLGARVIFYCLRELAEIGNAEGIVQDAIMLGAPVTNNTMQWDKCSRIVAGNIINGYCRGDWLLKFLYRTLSMNTGVAGIMPVENCPRIHNIDLSNIISGHIEYSEKLLSLIEFVGIKTRSINILDDNGTLKKSMSDYSTVKSEHELNRIDNCQLVKSKSDQCLINSVFHCHSNANDNKI</sequence>
<evidence type="ECO:0000256" key="4">
    <source>
        <dbReference type="ARBA" id="ARBA00022989"/>
    </source>
</evidence>
<protein>
    <recommendedName>
        <fullName evidence="9">Transmembrane and coiled-coil domain-containing protein 4</fullName>
    </recommendedName>
</protein>
<evidence type="ECO:0000313" key="7">
    <source>
        <dbReference type="EMBL" id="KAK0166508.1"/>
    </source>
</evidence>
<comment type="subcellular location">
    <subcellularLocation>
        <location evidence="1">Membrane</location>
        <topology evidence="1">Multi-pass membrane protein</topology>
    </subcellularLocation>
</comment>
<comment type="similarity">
    <text evidence="2">Belongs to the TMCO4 family.</text>
</comment>
<evidence type="ECO:0000256" key="3">
    <source>
        <dbReference type="ARBA" id="ARBA00022692"/>
    </source>
</evidence>
<evidence type="ECO:0008006" key="9">
    <source>
        <dbReference type="Google" id="ProtNLM"/>
    </source>
</evidence>
<keyword evidence="8" id="KW-1185">Reference proteome</keyword>
<organism evidence="7 8">
    <name type="scientific">Microctonus aethiopoides</name>
    <dbReference type="NCBI Taxonomy" id="144406"/>
    <lineage>
        <taxon>Eukaryota</taxon>
        <taxon>Metazoa</taxon>
        <taxon>Ecdysozoa</taxon>
        <taxon>Arthropoda</taxon>
        <taxon>Hexapoda</taxon>
        <taxon>Insecta</taxon>
        <taxon>Pterygota</taxon>
        <taxon>Neoptera</taxon>
        <taxon>Endopterygota</taxon>
        <taxon>Hymenoptera</taxon>
        <taxon>Apocrita</taxon>
        <taxon>Ichneumonoidea</taxon>
        <taxon>Braconidae</taxon>
        <taxon>Euphorinae</taxon>
        <taxon>Microctonus</taxon>
    </lineage>
</organism>
<dbReference type="InterPro" id="IPR029058">
    <property type="entry name" value="AB_hydrolase_fold"/>
</dbReference>
<dbReference type="Pfam" id="PF05277">
    <property type="entry name" value="DUF726"/>
    <property type="match status" value="1"/>
</dbReference>
<feature type="transmembrane region" description="Helical" evidence="6">
    <location>
        <begin position="349"/>
        <end position="372"/>
    </location>
</feature>
<dbReference type="InterPro" id="IPR007941">
    <property type="entry name" value="DUF726"/>
</dbReference>
<evidence type="ECO:0000256" key="5">
    <source>
        <dbReference type="ARBA" id="ARBA00023136"/>
    </source>
</evidence>
<accession>A0AA39KM20</accession>
<dbReference type="EMBL" id="JAQQBS010001422">
    <property type="protein sequence ID" value="KAK0166508.1"/>
    <property type="molecule type" value="Genomic_DNA"/>
</dbReference>
<feature type="transmembrane region" description="Helical" evidence="6">
    <location>
        <begin position="224"/>
        <end position="251"/>
    </location>
</feature>
<dbReference type="SUPFAM" id="SSF53474">
    <property type="entry name" value="alpha/beta-Hydrolases"/>
    <property type="match status" value="1"/>
</dbReference>
<dbReference type="PANTHER" id="PTHR17920">
    <property type="entry name" value="TRANSMEMBRANE AND COILED-COIL DOMAIN-CONTAINING PROTEIN 4 TMCO4"/>
    <property type="match status" value="1"/>
</dbReference>
<reference evidence="7" key="2">
    <citation type="submission" date="2023-03" db="EMBL/GenBank/DDBJ databases">
        <authorList>
            <person name="Inwood S.N."/>
            <person name="Skelly J.G."/>
            <person name="Guhlin J."/>
            <person name="Harrop T.W.R."/>
            <person name="Goldson S.G."/>
            <person name="Dearden P.K."/>
        </authorList>
    </citation>
    <scope>NUCLEOTIDE SEQUENCE</scope>
    <source>
        <strain evidence="7">Irish</strain>
        <tissue evidence="7">Whole body</tissue>
    </source>
</reference>
<keyword evidence="5 6" id="KW-0472">Membrane</keyword>
<proteinExistence type="inferred from homology"/>